<feature type="region of interest" description="Disordered" evidence="4">
    <location>
        <begin position="234"/>
        <end position="312"/>
    </location>
</feature>
<dbReference type="EMBL" id="RBNJ01000870">
    <property type="protein sequence ID" value="RUS33858.1"/>
    <property type="molecule type" value="Genomic_DNA"/>
</dbReference>
<sequence length="407" mass="44760">MSAPAPLPVPKLEHWEDRVLILPSNPRLSYDGLDAKSPTWPSQQGGVYLCHEARGERQNVVIKKYRVIEQDDDPETFGMPTELVENEVYTMIKCAPHPNILRLHSIHILDNCVFLLVSGLVKIHEHGYIHRDIRCENVFLGKDNTIIMQKIIEQGPPNYPENLHSELVDFMDQCFIRDPEQRASAGDLLKHCLLSCAEEPLFPPRLRKQPSPLAETSIANTPQIPSPQLEELTTNAPRTHSPQPEALTDSVSQAPSPQLEALTANITPPEVLTVNIPQTPSPQPEELPANIPRTPSAQTEALTPNTPEMSSSIASDCKQLNAWSPDLDQTSLGFFSNSEASEIGASSTSSKTSTTDETSIPLMYLMSLTSGGVPIDKLAPNSGVEPNPNFYLEFGEAAGAYCHSHLC</sequence>
<keyword evidence="6" id="KW-0808">Transferase</keyword>
<dbReference type="PROSITE" id="PS00109">
    <property type="entry name" value="PROTEIN_KINASE_TYR"/>
    <property type="match status" value="1"/>
</dbReference>
<evidence type="ECO:0000259" key="5">
    <source>
        <dbReference type="SMART" id="SM00220"/>
    </source>
</evidence>
<evidence type="ECO:0000256" key="3">
    <source>
        <dbReference type="ARBA" id="ARBA00022840"/>
    </source>
</evidence>
<feature type="compositionally biased region" description="Polar residues" evidence="4">
    <location>
        <begin position="293"/>
        <end position="312"/>
    </location>
</feature>
<dbReference type="Gene3D" id="1.10.510.10">
    <property type="entry name" value="Transferase(Phosphotransferase) domain 1"/>
    <property type="match status" value="2"/>
</dbReference>
<dbReference type="AlphaFoldDB" id="A0A433QVS7"/>
<dbReference type="InterPro" id="IPR051931">
    <property type="entry name" value="PAK3-like"/>
</dbReference>
<evidence type="ECO:0000313" key="7">
    <source>
        <dbReference type="Proteomes" id="UP000274822"/>
    </source>
</evidence>
<dbReference type="InterPro" id="IPR000719">
    <property type="entry name" value="Prot_kinase_dom"/>
</dbReference>
<dbReference type="Proteomes" id="UP000274822">
    <property type="component" value="Unassembled WGS sequence"/>
</dbReference>
<dbReference type="InterPro" id="IPR008266">
    <property type="entry name" value="Tyr_kinase_AS"/>
</dbReference>
<proteinExistence type="inferred from homology"/>
<name>A0A433QVS7_9FUNG</name>
<dbReference type="PANTHER" id="PTHR45832">
    <property type="entry name" value="SERINE/THREONINE-PROTEIN KINASE SAMKA-RELATED-RELATED"/>
    <property type="match status" value="1"/>
</dbReference>
<dbReference type="SMART" id="SM00220">
    <property type="entry name" value="S_TKc"/>
    <property type="match status" value="1"/>
</dbReference>
<keyword evidence="6" id="KW-0418">Kinase</keyword>
<gene>
    <name evidence="6" type="ORF">BC938DRAFT_483452</name>
</gene>
<dbReference type="SUPFAM" id="SSF56112">
    <property type="entry name" value="Protein kinase-like (PK-like)"/>
    <property type="match status" value="1"/>
</dbReference>
<feature type="domain" description="Protein kinase" evidence="5">
    <location>
        <begin position="43"/>
        <end position="194"/>
    </location>
</feature>
<accession>A0A433QVS7</accession>
<keyword evidence="7" id="KW-1185">Reference proteome</keyword>
<protein>
    <submittedName>
        <fullName evidence="6">Kinase-like domain-containing protein</fullName>
    </submittedName>
</protein>
<dbReference type="GO" id="GO:0005524">
    <property type="term" value="F:ATP binding"/>
    <property type="evidence" value="ECO:0007669"/>
    <property type="project" value="UniProtKB-KW"/>
</dbReference>
<dbReference type="InterPro" id="IPR011009">
    <property type="entry name" value="Kinase-like_dom_sf"/>
</dbReference>
<evidence type="ECO:0000256" key="4">
    <source>
        <dbReference type="SAM" id="MobiDB-lite"/>
    </source>
</evidence>
<keyword evidence="2" id="KW-0547">Nucleotide-binding</keyword>
<evidence type="ECO:0000256" key="1">
    <source>
        <dbReference type="ARBA" id="ARBA00008874"/>
    </source>
</evidence>
<comment type="similarity">
    <text evidence="1">Belongs to the protein kinase superfamily. STE Ser/Thr protein kinase family. STE20 subfamily.</text>
</comment>
<dbReference type="PANTHER" id="PTHR45832:SF22">
    <property type="entry name" value="SERINE_THREONINE-PROTEIN KINASE SAMKA-RELATED"/>
    <property type="match status" value="1"/>
</dbReference>
<comment type="caution">
    <text evidence="6">The sequence shown here is derived from an EMBL/GenBank/DDBJ whole genome shotgun (WGS) entry which is preliminary data.</text>
</comment>
<reference evidence="6 7" key="1">
    <citation type="journal article" date="2018" name="New Phytol.">
        <title>Phylogenomics of Endogonaceae and evolution of mycorrhizas within Mucoromycota.</title>
        <authorList>
            <person name="Chang Y."/>
            <person name="Desiro A."/>
            <person name="Na H."/>
            <person name="Sandor L."/>
            <person name="Lipzen A."/>
            <person name="Clum A."/>
            <person name="Barry K."/>
            <person name="Grigoriev I.V."/>
            <person name="Martin F.M."/>
            <person name="Stajich J.E."/>
            <person name="Smith M.E."/>
            <person name="Bonito G."/>
            <person name="Spatafora J.W."/>
        </authorList>
    </citation>
    <scope>NUCLEOTIDE SEQUENCE [LARGE SCALE GENOMIC DNA]</scope>
    <source>
        <strain evidence="6 7">AD002</strain>
    </source>
</reference>
<keyword evidence="3" id="KW-0067">ATP-binding</keyword>
<evidence type="ECO:0000256" key="2">
    <source>
        <dbReference type="ARBA" id="ARBA00022741"/>
    </source>
</evidence>
<organism evidence="6 7">
    <name type="scientific">Jimgerdemannia flammicorona</name>
    <dbReference type="NCBI Taxonomy" id="994334"/>
    <lineage>
        <taxon>Eukaryota</taxon>
        <taxon>Fungi</taxon>
        <taxon>Fungi incertae sedis</taxon>
        <taxon>Mucoromycota</taxon>
        <taxon>Mucoromycotina</taxon>
        <taxon>Endogonomycetes</taxon>
        <taxon>Endogonales</taxon>
        <taxon>Endogonaceae</taxon>
        <taxon>Jimgerdemannia</taxon>
    </lineage>
</organism>
<evidence type="ECO:0000313" key="6">
    <source>
        <dbReference type="EMBL" id="RUS33858.1"/>
    </source>
</evidence>
<dbReference type="GO" id="GO:0004672">
    <property type="term" value="F:protein kinase activity"/>
    <property type="evidence" value="ECO:0007669"/>
    <property type="project" value="InterPro"/>
</dbReference>